<reference evidence="3 4" key="1">
    <citation type="journal article" date="2018" name="Sci. Rep.">
        <title>Genomic signatures of local adaptation to the degree of environmental predictability in rotifers.</title>
        <authorList>
            <person name="Franch-Gras L."/>
            <person name="Hahn C."/>
            <person name="Garcia-Roger E.M."/>
            <person name="Carmona M.J."/>
            <person name="Serra M."/>
            <person name="Gomez A."/>
        </authorList>
    </citation>
    <scope>NUCLEOTIDE SEQUENCE [LARGE SCALE GENOMIC DNA]</scope>
    <source>
        <strain evidence="3">HYR1</strain>
    </source>
</reference>
<dbReference type="InterPro" id="IPR044039">
    <property type="entry name" value="DUF5745"/>
</dbReference>
<comment type="caution">
    <text evidence="3">The sequence shown here is derived from an EMBL/GenBank/DDBJ whole genome shotgun (WGS) entry which is preliminary data.</text>
</comment>
<evidence type="ECO:0000313" key="4">
    <source>
        <dbReference type="Proteomes" id="UP000276133"/>
    </source>
</evidence>
<feature type="region of interest" description="Disordered" evidence="1">
    <location>
        <begin position="182"/>
        <end position="203"/>
    </location>
</feature>
<dbReference type="EMBL" id="REGN01000046">
    <property type="protein sequence ID" value="RNA44881.1"/>
    <property type="molecule type" value="Genomic_DNA"/>
</dbReference>
<feature type="compositionally biased region" description="Basic and acidic residues" evidence="1">
    <location>
        <begin position="191"/>
        <end position="202"/>
    </location>
</feature>
<sequence length="492" mass="56810">MSCRSSFVELSTSSFSVNSSRSLRSSASNSSFISTKNRIIKISNELLLTCQTNPAENAQIYNLPKYINSINQVNSTIFIYFYESILGTCLSEKKFPPKSTEDEIHNVQLVIDSISLDVLHEDLSHIQAAAICCQSPDLLSVEYLLDIMKSIQEWISSRLESISSFSSTRTSKISQITPIKASNKSSNKLGKTKDRNFSKERSTTLVSSLNSETAFNNSNFKSLHNPMKESNAKEFKKIPNFDSIKSSSTPRSMFRSLSKDKSVCKNTTPRRTISLSFSKSPANRSINKSDIGMESIISSIKNDTSSQCLDQIMKKYSKQIQWIEKVKNLNSNELKFEKYVNEAYNKQKLLVEIIKKEITLNQRLENLKRTKEEKLCQKAKQRESRIEKARVKKYIDDLKAKEKSSSLRQKLNEELQLKKKFDETLRIKKETLIDLKKYNRDKSEERLVRQLNEIDSMENFYKTRFELLNEQLKKERELSRQRESSQKKLVSK</sequence>
<dbReference type="GO" id="GO:0000922">
    <property type="term" value="C:spindle pole"/>
    <property type="evidence" value="ECO:0007669"/>
    <property type="project" value="InterPro"/>
</dbReference>
<evidence type="ECO:0000256" key="1">
    <source>
        <dbReference type="SAM" id="MobiDB-lite"/>
    </source>
</evidence>
<proteinExistence type="predicted"/>
<accession>A0A3M7TBD6</accession>
<feature type="domain" description="DUF5745" evidence="2">
    <location>
        <begin position="97"/>
        <end position="151"/>
    </location>
</feature>
<keyword evidence="4" id="KW-1185">Reference proteome</keyword>
<evidence type="ECO:0000259" key="2">
    <source>
        <dbReference type="Pfam" id="PF19016"/>
    </source>
</evidence>
<feature type="non-terminal residue" evidence="3">
    <location>
        <position position="492"/>
    </location>
</feature>
<dbReference type="AlphaFoldDB" id="A0A3M7TBD6"/>
<dbReference type="Proteomes" id="UP000276133">
    <property type="component" value="Unassembled WGS sequence"/>
</dbReference>
<dbReference type="PANTHER" id="PTHR22545:SF0">
    <property type="entry name" value="CENTROSOMAL PROTEIN OF 95 KDA"/>
    <property type="match status" value="1"/>
</dbReference>
<dbReference type="OrthoDB" id="545730at2759"/>
<feature type="region of interest" description="Disordered" evidence="1">
    <location>
        <begin position="241"/>
        <end position="265"/>
    </location>
</feature>
<gene>
    <name evidence="3" type="ORF">BpHYR1_034832</name>
</gene>
<protein>
    <submittedName>
        <fullName evidence="3">Centrosomal of 95 kDa isoform X1</fullName>
    </submittedName>
</protein>
<dbReference type="Pfam" id="PF19016">
    <property type="entry name" value="DUF5745"/>
    <property type="match status" value="1"/>
</dbReference>
<evidence type="ECO:0000313" key="3">
    <source>
        <dbReference type="EMBL" id="RNA44881.1"/>
    </source>
</evidence>
<organism evidence="3 4">
    <name type="scientific">Brachionus plicatilis</name>
    <name type="common">Marine rotifer</name>
    <name type="synonym">Brachionus muelleri</name>
    <dbReference type="NCBI Taxonomy" id="10195"/>
    <lineage>
        <taxon>Eukaryota</taxon>
        <taxon>Metazoa</taxon>
        <taxon>Spiralia</taxon>
        <taxon>Gnathifera</taxon>
        <taxon>Rotifera</taxon>
        <taxon>Eurotatoria</taxon>
        <taxon>Monogononta</taxon>
        <taxon>Pseudotrocha</taxon>
        <taxon>Ploima</taxon>
        <taxon>Brachionidae</taxon>
        <taxon>Brachionus</taxon>
    </lineage>
</organism>
<name>A0A3M7TBD6_BRAPC</name>
<dbReference type="GO" id="GO:0005813">
    <property type="term" value="C:centrosome"/>
    <property type="evidence" value="ECO:0007669"/>
    <property type="project" value="InterPro"/>
</dbReference>
<dbReference type="PANTHER" id="PTHR22545">
    <property type="entry name" value="CENTROSOMAL PROTEIN OF 95 KDA"/>
    <property type="match status" value="1"/>
</dbReference>
<dbReference type="InterPro" id="IPR026619">
    <property type="entry name" value="CEP95"/>
</dbReference>